<gene>
    <name evidence="1" type="ORF">HHX25_05310</name>
</gene>
<keyword evidence="2" id="KW-1185">Reference proteome</keyword>
<organism evidence="1 2">
    <name type="scientific">Flavivirga algicola</name>
    <dbReference type="NCBI Taxonomy" id="2729136"/>
    <lineage>
        <taxon>Bacteria</taxon>
        <taxon>Pseudomonadati</taxon>
        <taxon>Bacteroidota</taxon>
        <taxon>Flavobacteriia</taxon>
        <taxon>Flavobacteriales</taxon>
        <taxon>Flavobacteriaceae</taxon>
        <taxon>Flavivirga</taxon>
    </lineage>
</organism>
<name>A0ABX1RW63_9FLAO</name>
<comment type="caution">
    <text evidence="1">The sequence shown here is derived from an EMBL/GenBank/DDBJ whole genome shotgun (WGS) entry which is preliminary data.</text>
</comment>
<dbReference type="Proteomes" id="UP000746690">
    <property type="component" value="Unassembled WGS sequence"/>
</dbReference>
<protein>
    <submittedName>
        <fullName evidence="1">Uncharacterized protein</fullName>
    </submittedName>
</protein>
<evidence type="ECO:0000313" key="1">
    <source>
        <dbReference type="EMBL" id="NMH86913.1"/>
    </source>
</evidence>
<reference evidence="1 2" key="1">
    <citation type="submission" date="2020-04" db="EMBL/GenBank/DDBJ databases">
        <title>A Flavivirga sp. nov.</title>
        <authorList>
            <person name="Sun X."/>
        </authorList>
    </citation>
    <scope>NUCLEOTIDE SEQUENCE [LARGE SCALE GENOMIC DNA]</scope>
    <source>
        <strain evidence="1 2">Y03</strain>
    </source>
</reference>
<dbReference type="RefSeq" id="WP_169670957.1">
    <property type="nucleotide sequence ID" value="NZ_JABBHF010000003.1"/>
</dbReference>
<dbReference type="EMBL" id="JABBHF010000003">
    <property type="protein sequence ID" value="NMH86913.1"/>
    <property type="molecule type" value="Genomic_DNA"/>
</dbReference>
<sequence>MNEIKDVKEFFEDFAKTEAETEILKWKLELKDYNANIDKANSFYLAPHISFMPREEKRKVWEIKRKGLDFFNTPKIRPPRKLFKISEHVHKEFGRFWVCYASSANNSNRASNFLSQMLFVIEKDNELKIASESLWSNYEKDGWGDEAYKWHQVFGKKHLHYDFLNEPIKVIRYEEPEDYKIGLQVYHANI</sequence>
<accession>A0ABX1RW63</accession>
<proteinExistence type="predicted"/>
<evidence type="ECO:0000313" key="2">
    <source>
        <dbReference type="Proteomes" id="UP000746690"/>
    </source>
</evidence>